<dbReference type="eggNOG" id="COG0070">
    <property type="taxonomic scope" value="Bacteria"/>
</dbReference>
<dbReference type="PANTHER" id="PTHR39673">
    <property type="entry name" value="TUNGSTEN FORMYLMETHANOFURAN DEHYDROGENASE, SUBUNIT C (FWDC)"/>
    <property type="match status" value="1"/>
</dbReference>
<dbReference type="EMBL" id="CP002360">
    <property type="protein sequence ID" value="AEE96887.1"/>
    <property type="molecule type" value="Genomic_DNA"/>
</dbReference>
<dbReference type="InterPro" id="IPR036485">
    <property type="entry name" value="Glu_synth_asu_C_sf"/>
</dbReference>
<name>F4A053_MAHA5</name>
<dbReference type="CDD" id="cd00981">
    <property type="entry name" value="arch_gltB"/>
    <property type="match status" value="1"/>
</dbReference>
<gene>
    <name evidence="2" type="ordered locus">Mahau_1706</name>
</gene>
<dbReference type="InterPro" id="IPR012061">
    <property type="entry name" value="Glu_synth_lsu_3"/>
</dbReference>
<reference evidence="3" key="1">
    <citation type="submission" date="2010-11" db="EMBL/GenBank/DDBJ databases">
        <title>The complete genome of Mahella australiensis DSM 15567.</title>
        <authorList>
            <consortium name="US DOE Joint Genome Institute (JGI-PGF)"/>
            <person name="Lucas S."/>
            <person name="Copeland A."/>
            <person name="Lapidus A."/>
            <person name="Bruce D."/>
            <person name="Goodwin L."/>
            <person name="Pitluck S."/>
            <person name="Kyrpides N."/>
            <person name="Mavromatis K."/>
            <person name="Pagani I."/>
            <person name="Ivanova N."/>
            <person name="Teshima H."/>
            <person name="Brettin T."/>
            <person name="Detter J.C."/>
            <person name="Han C."/>
            <person name="Tapia R."/>
            <person name="Land M."/>
            <person name="Hauser L."/>
            <person name="Markowitz V."/>
            <person name="Cheng J.-F."/>
            <person name="Hugenholtz P."/>
            <person name="Woyke T."/>
            <person name="Wu D."/>
            <person name="Spring S."/>
            <person name="Pukall R."/>
            <person name="Steenblock K."/>
            <person name="Schneider S."/>
            <person name="Klenk H.-P."/>
            <person name="Eisen J.A."/>
        </authorList>
    </citation>
    <scope>NUCLEOTIDE SEQUENCE [LARGE SCALE GENOMIC DNA]</scope>
    <source>
        <strain evidence="3">DSM 15567 / CIP 107919 / 50-1 BON</strain>
    </source>
</reference>
<dbReference type="Pfam" id="PF01493">
    <property type="entry name" value="GXGXG"/>
    <property type="match status" value="1"/>
</dbReference>
<proteinExistence type="predicted"/>
<dbReference type="PANTHER" id="PTHR39673:SF5">
    <property type="entry name" value="TUNGSTEN-CONTAINING FORMYLMETHANOFURAN DEHYDROGENASE 2 SUBUNIT C"/>
    <property type="match status" value="1"/>
</dbReference>
<feature type="domain" description="Glutamate synthase alpha subunit C-terminal" evidence="1">
    <location>
        <begin position="32"/>
        <end position="191"/>
    </location>
</feature>
<dbReference type="RefSeq" id="WP_013781315.1">
    <property type="nucleotide sequence ID" value="NC_015520.1"/>
</dbReference>
<dbReference type="SUPFAM" id="SSF69336">
    <property type="entry name" value="Alpha subunit of glutamate synthase, C-terminal domain"/>
    <property type="match status" value="1"/>
</dbReference>
<dbReference type="HOGENOM" id="CLU_078510_1_0_9"/>
<sequence length="244" mass="26573">MKVIDANAMHYQQLNALLKQAAASGEDDIRVLNVRGQRYIGDGMRGNLTITVEGIPGNDMAAFMDGPMIVVKGNTQDAVGNTMNAGKVVINGHAGDTIGYAMRGGTIFVRDDVGYRVGIHMKEYEDKIPAIVVGGKAGDFFGEYMAGGILILLGIGLQADESVVGNYCGTGMHGGVIYIRGEVDKYRLGKEADMQSIDDKDQKVLRMYIEQFAEYFDYDAEDILNGTFTKLVPFGKRPYGKLYS</sequence>
<reference evidence="2 3" key="2">
    <citation type="journal article" date="2011" name="Stand. Genomic Sci.">
        <title>Complete genome sequence of Mahella australiensis type strain (50-1 BON).</title>
        <authorList>
            <person name="Sikorski J."/>
            <person name="Teshima H."/>
            <person name="Nolan M."/>
            <person name="Lucas S."/>
            <person name="Hammon N."/>
            <person name="Deshpande S."/>
            <person name="Cheng J.F."/>
            <person name="Pitluck S."/>
            <person name="Liolios K."/>
            <person name="Pagani I."/>
            <person name="Ivanova N."/>
            <person name="Huntemann M."/>
            <person name="Mavromatis K."/>
            <person name="Ovchinikova G."/>
            <person name="Pati A."/>
            <person name="Tapia R."/>
            <person name="Han C."/>
            <person name="Goodwin L."/>
            <person name="Chen A."/>
            <person name="Palaniappan K."/>
            <person name="Land M."/>
            <person name="Hauser L."/>
            <person name="Ngatchou-Djao O.D."/>
            <person name="Rohde M."/>
            <person name="Pukall R."/>
            <person name="Spring S."/>
            <person name="Abt B."/>
            <person name="Goker M."/>
            <person name="Detter J.C."/>
            <person name="Woyke T."/>
            <person name="Bristow J."/>
            <person name="Markowitz V."/>
            <person name="Hugenholtz P."/>
            <person name="Eisen J.A."/>
            <person name="Kyrpides N.C."/>
            <person name="Klenk H.P."/>
            <person name="Lapidus A."/>
        </authorList>
    </citation>
    <scope>NUCLEOTIDE SEQUENCE [LARGE SCALE GENOMIC DNA]</scope>
    <source>
        <strain evidence="3">DSM 15567 / CIP 107919 / 50-1 BON</strain>
    </source>
</reference>
<protein>
    <submittedName>
        <fullName evidence="2">Glutamate synthase (NADPH) GltB3 subunit</fullName>
        <ecNumber evidence="2">1.4.1.13</ecNumber>
    </submittedName>
</protein>
<accession>F4A053</accession>
<evidence type="ECO:0000313" key="3">
    <source>
        <dbReference type="Proteomes" id="UP000008457"/>
    </source>
</evidence>
<evidence type="ECO:0000259" key="1">
    <source>
        <dbReference type="Pfam" id="PF01493"/>
    </source>
</evidence>
<dbReference type="AlphaFoldDB" id="F4A053"/>
<dbReference type="OrthoDB" id="9803192at2"/>
<dbReference type="Proteomes" id="UP000008457">
    <property type="component" value="Chromosome"/>
</dbReference>
<dbReference type="Gene3D" id="2.160.20.60">
    <property type="entry name" value="Glutamate synthase, alpha subunit, C-terminal domain"/>
    <property type="match status" value="1"/>
</dbReference>
<dbReference type="PIRSF" id="PIRSF006519">
    <property type="entry name" value="GOGAT_dom3"/>
    <property type="match status" value="1"/>
</dbReference>
<dbReference type="KEGG" id="mas:Mahau_1706"/>
<keyword evidence="2" id="KW-0560">Oxidoreductase</keyword>
<keyword evidence="3" id="KW-1185">Reference proteome</keyword>
<dbReference type="InterPro" id="IPR035710">
    <property type="entry name" value="Archaeal_gltB"/>
</dbReference>
<dbReference type="GO" id="GO:0004355">
    <property type="term" value="F:glutamate synthase (NADPH) activity"/>
    <property type="evidence" value="ECO:0007669"/>
    <property type="project" value="UniProtKB-EC"/>
</dbReference>
<dbReference type="InterPro" id="IPR002489">
    <property type="entry name" value="Glu_synth_asu_C"/>
</dbReference>
<dbReference type="EC" id="1.4.1.13" evidence="2"/>
<dbReference type="STRING" id="697281.Mahau_1706"/>
<organism evidence="2 3">
    <name type="scientific">Mahella australiensis (strain DSM 15567 / CIP 107919 / 50-1 BON)</name>
    <dbReference type="NCBI Taxonomy" id="697281"/>
    <lineage>
        <taxon>Bacteria</taxon>
        <taxon>Bacillati</taxon>
        <taxon>Bacillota</taxon>
        <taxon>Clostridia</taxon>
        <taxon>Thermoanaerobacterales</taxon>
        <taxon>Thermoanaerobacterales Family IV. Incertae Sedis</taxon>
        <taxon>Mahella</taxon>
    </lineage>
</organism>
<evidence type="ECO:0000313" key="2">
    <source>
        <dbReference type="EMBL" id="AEE96887.1"/>
    </source>
</evidence>